<accession>A0A0D6XPD5</accession>
<dbReference type="EMBL" id="UHDT01000001">
    <property type="protein sequence ID" value="SUM57950.1"/>
    <property type="molecule type" value="Genomic_DNA"/>
</dbReference>
<evidence type="ECO:0000313" key="2">
    <source>
        <dbReference type="EMBL" id="SUM57950.1"/>
    </source>
</evidence>
<evidence type="ECO:0000313" key="3">
    <source>
        <dbReference type="Proteomes" id="UP000032366"/>
    </source>
</evidence>
<dbReference type="RefSeq" id="WP_044360650.1">
    <property type="nucleotide sequence ID" value="NZ_JXWY01000042.1"/>
</dbReference>
<organism evidence="2 4">
    <name type="scientific">Staphylococcus microti</name>
    <dbReference type="NCBI Taxonomy" id="569857"/>
    <lineage>
        <taxon>Bacteria</taxon>
        <taxon>Bacillati</taxon>
        <taxon>Bacillota</taxon>
        <taxon>Bacilli</taxon>
        <taxon>Bacillales</taxon>
        <taxon>Staphylococcaceae</taxon>
        <taxon>Staphylococcus</taxon>
    </lineage>
</organism>
<gene>
    <name evidence="2" type="ORF">NCTC13832_01680</name>
    <name evidence="1" type="ORF">TP70_07285</name>
</gene>
<evidence type="ECO:0000313" key="4">
    <source>
        <dbReference type="Proteomes" id="UP000254100"/>
    </source>
</evidence>
<evidence type="ECO:0008006" key="5">
    <source>
        <dbReference type="Google" id="ProtNLM"/>
    </source>
</evidence>
<protein>
    <recommendedName>
        <fullName evidence="5">Nuclear transport factor 2 family protein</fullName>
    </recommendedName>
</protein>
<sequence>MPYISLLNYWKNHDIEGVTNMVDDQVAAYYFNDCGVPVALNKSVVIDMLHKRMKQVEADAHLQWNFEVVQRAHIQDKQIVIFYTYSSEKPEYHEIEKTMISIIFDTRQPDNVSRIISIHITPNIKDFHS</sequence>
<reference evidence="1 3" key="1">
    <citation type="submission" date="2015-01" db="EMBL/GenBank/DDBJ databases">
        <authorList>
            <person name="Guo J."/>
        </authorList>
    </citation>
    <scope>NUCLEOTIDE SEQUENCE [LARGE SCALE GENOMIC DNA]</scope>
    <source>
        <strain evidence="1 3">DSM 22147</strain>
    </source>
</reference>
<keyword evidence="3" id="KW-1185">Reference proteome</keyword>
<dbReference type="EMBL" id="JXWY01000042">
    <property type="protein sequence ID" value="KIX90487.1"/>
    <property type="molecule type" value="Genomic_DNA"/>
</dbReference>
<dbReference type="OrthoDB" id="2418158at2"/>
<proteinExistence type="predicted"/>
<dbReference type="Proteomes" id="UP000032366">
    <property type="component" value="Unassembled WGS sequence"/>
</dbReference>
<evidence type="ECO:0000313" key="1">
    <source>
        <dbReference type="EMBL" id="KIX90487.1"/>
    </source>
</evidence>
<name>A0A0D6XPD5_9STAP</name>
<dbReference type="AlphaFoldDB" id="A0A0D6XPD5"/>
<reference evidence="2 4" key="2">
    <citation type="submission" date="2018-06" db="EMBL/GenBank/DDBJ databases">
        <authorList>
            <consortium name="Pathogen Informatics"/>
            <person name="Doyle S."/>
        </authorList>
    </citation>
    <scope>NUCLEOTIDE SEQUENCE [LARGE SCALE GENOMIC DNA]</scope>
    <source>
        <strain evidence="2 4">NCTC13832</strain>
    </source>
</reference>
<dbReference type="Proteomes" id="UP000254100">
    <property type="component" value="Unassembled WGS sequence"/>
</dbReference>